<dbReference type="InterPro" id="IPR025306">
    <property type="entry name" value="Zn-bnd_dom_prob"/>
</dbReference>
<dbReference type="EMBL" id="JACHFD010000025">
    <property type="protein sequence ID" value="MBB5353358.1"/>
    <property type="molecule type" value="Genomic_DNA"/>
</dbReference>
<protein>
    <submittedName>
        <fullName evidence="2">Putative RNA-binding Zn-ribbon protein involved in translation (DUF1610 family)</fullName>
    </submittedName>
</protein>
<evidence type="ECO:0000259" key="1">
    <source>
        <dbReference type="Pfam" id="PF13451"/>
    </source>
</evidence>
<feature type="domain" description="Probable zinc-binding" evidence="1">
    <location>
        <begin position="19"/>
        <end position="67"/>
    </location>
</feature>
<evidence type="ECO:0000313" key="2">
    <source>
        <dbReference type="EMBL" id="MBB5353358.1"/>
    </source>
</evidence>
<proteinExistence type="predicted"/>
<reference evidence="2 3" key="1">
    <citation type="submission" date="2020-08" db="EMBL/GenBank/DDBJ databases">
        <title>Genomic Encyclopedia of Type Strains, Phase IV (KMG-IV): sequencing the most valuable type-strain genomes for metagenomic binning, comparative biology and taxonomic classification.</title>
        <authorList>
            <person name="Goeker M."/>
        </authorList>
    </citation>
    <scope>NUCLEOTIDE SEQUENCE [LARGE SCALE GENOMIC DNA]</scope>
    <source>
        <strain evidence="2 3">YC6886</strain>
    </source>
</reference>
<evidence type="ECO:0000313" key="3">
    <source>
        <dbReference type="Proteomes" id="UP000557717"/>
    </source>
</evidence>
<dbReference type="Pfam" id="PF13451">
    <property type="entry name" value="zf_Tbcl"/>
    <property type="match status" value="1"/>
</dbReference>
<sequence length="77" mass="8943">MPRQLNLGGSYFRPTYFDDLPFVCQDCGEQQVWKAEDQAWYYEASGAPYYSTAIRCRSCRAAEKKRKLEARRAAGHE</sequence>
<name>A0A840VFF8_9BACT</name>
<dbReference type="Proteomes" id="UP000557717">
    <property type="component" value="Unassembled WGS sequence"/>
</dbReference>
<accession>A0A840VFF8</accession>
<dbReference type="AlphaFoldDB" id="A0A840VFF8"/>
<keyword evidence="3" id="KW-1185">Reference proteome</keyword>
<organism evidence="2 3">
    <name type="scientific">Haloferula luteola</name>
    <dbReference type="NCBI Taxonomy" id="595692"/>
    <lineage>
        <taxon>Bacteria</taxon>
        <taxon>Pseudomonadati</taxon>
        <taxon>Verrucomicrobiota</taxon>
        <taxon>Verrucomicrobiia</taxon>
        <taxon>Verrucomicrobiales</taxon>
        <taxon>Verrucomicrobiaceae</taxon>
        <taxon>Haloferula</taxon>
    </lineage>
</organism>
<comment type="caution">
    <text evidence="2">The sequence shown here is derived from an EMBL/GenBank/DDBJ whole genome shotgun (WGS) entry which is preliminary data.</text>
</comment>
<gene>
    <name evidence="2" type="ORF">HNR46_003615</name>
</gene>